<evidence type="ECO:0000259" key="5">
    <source>
        <dbReference type="PROSITE" id="PS50931"/>
    </source>
</evidence>
<dbReference type="Pfam" id="PF03466">
    <property type="entry name" value="LysR_substrate"/>
    <property type="match status" value="1"/>
</dbReference>
<evidence type="ECO:0000313" key="6">
    <source>
        <dbReference type="EMBL" id="MFC5452861.1"/>
    </source>
</evidence>
<keyword evidence="3" id="KW-0238">DNA-binding</keyword>
<dbReference type="InterPro" id="IPR050950">
    <property type="entry name" value="HTH-type_LysR_regulators"/>
</dbReference>
<gene>
    <name evidence="6" type="ORF">ACFPOG_32135</name>
</gene>
<organism evidence="6 7">
    <name type="scientific">Paenibacillus aestuarii</name>
    <dbReference type="NCBI Taxonomy" id="516965"/>
    <lineage>
        <taxon>Bacteria</taxon>
        <taxon>Bacillati</taxon>
        <taxon>Bacillota</taxon>
        <taxon>Bacilli</taxon>
        <taxon>Bacillales</taxon>
        <taxon>Paenibacillaceae</taxon>
        <taxon>Paenibacillus</taxon>
    </lineage>
</organism>
<dbReference type="EMBL" id="JBHSMJ010000065">
    <property type="protein sequence ID" value="MFC5452861.1"/>
    <property type="molecule type" value="Genomic_DNA"/>
</dbReference>
<dbReference type="InterPro" id="IPR005119">
    <property type="entry name" value="LysR_subst-bd"/>
</dbReference>
<dbReference type="PANTHER" id="PTHR30419:SF25">
    <property type="entry name" value="HTH-TYPE TRANSCRIPTIONAL REGULATOR YTLI"/>
    <property type="match status" value="1"/>
</dbReference>
<dbReference type="Pfam" id="PF00126">
    <property type="entry name" value="HTH_1"/>
    <property type="match status" value="1"/>
</dbReference>
<dbReference type="InterPro" id="IPR036388">
    <property type="entry name" value="WH-like_DNA-bd_sf"/>
</dbReference>
<feature type="domain" description="HTH lysR-type" evidence="5">
    <location>
        <begin position="1"/>
        <end position="57"/>
    </location>
</feature>
<dbReference type="Gene3D" id="1.10.10.10">
    <property type="entry name" value="Winged helix-like DNA-binding domain superfamily/Winged helix DNA-binding domain"/>
    <property type="match status" value="1"/>
</dbReference>
<name>A0ABW0KIZ2_9BACL</name>
<dbReference type="PROSITE" id="PS50931">
    <property type="entry name" value="HTH_LYSR"/>
    <property type="match status" value="1"/>
</dbReference>
<protein>
    <submittedName>
        <fullName evidence="6">LysR family transcriptional regulator</fullName>
    </submittedName>
</protein>
<accession>A0ABW0KIZ2</accession>
<comment type="similarity">
    <text evidence="1">Belongs to the LysR transcriptional regulatory family.</text>
</comment>
<reference evidence="7" key="1">
    <citation type="journal article" date="2019" name="Int. J. Syst. Evol. Microbiol.">
        <title>The Global Catalogue of Microorganisms (GCM) 10K type strain sequencing project: providing services to taxonomists for standard genome sequencing and annotation.</title>
        <authorList>
            <consortium name="The Broad Institute Genomics Platform"/>
            <consortium name="The Broad Institute Genome Sequencing Center for Infectious Disease"/>
            <person name="Wu L."/>
            <person name="Ma J."/>
        </authorList>
    </citation>
    <scope>NUCLEOTIDE SEQUENCE [LARGE SCALE GENOMIC DNA]</scope>
    <source>
        <strain evidence="7">KACC 11904</strain>
    </source>
</reference>
<sequence length="291" mass="32467">MDLKTLETFHLIVKHESFHRAAEELNYAQSTVTMQIQKLEATLGVQLLERGKSFRLTEAGRLFYEQSQEIIQRMKQLTADMTDMQHGEAGTVRLGVTEPTASHRLPPLIRRFITRYPRIRISLDIASTPALAESLLQGRLDFAICSPPDVGTELYFEPLFLEKFVALLPEHHPLSALEAVEPQHLQGHRLLITSAICPYRRKLEMILQEAGPISVETMEIGSMTALKSYVAAGLGMALVPEILLHPMPPGTTARSISGPQIDLLSGLMRKTGNLSPASAKLYHFLKQELLP</sequence>
<evidence type="ECO:0000256" key="2">
    <source>
        <dbReference type="ARBA" id="ARBA00023015"/>
    </source>
</evidence>
<dbReference type="PRINTS" id="PR00039">
    <property type="entry name" value="HTHLYSR"/>
</dbReference>
<dbReference type="InterPro" id="IPR000847">
    <property type="entry name" value="LysR_HTH_N"/>
</dbReference>
<dbReference type="CDD" id="cd05466">
    <property type="entry name" value="PBP2_LTTR_substrate"/>
    <property type="match status" value="1"/>
</dbReference>
<proteinExistence type="inferred from homology"/>
<evidence type="ECO:0000256" key="3">
    <source>
        <dbReference type="ARBA" id="ARBA00023125"/>
    </source>
</evidence>
<dbReference type="Gene3D" id="3.40.190.290">
    <property type="match status" value="1"/>
</dbReference>
<evidence type="ECO:0000256" key="4">
    <source>
        <dbReference type="ARBA" id="ARBA00023163"/>
    </source>
</evidence>
<keyword evidence="2" id="KW-0805">Transcription regulation</keyword>
<keyword evidence="7" id="KW-1185">Reference proteome</keyword>
<comment type="caution">
    <text evidence="6">The sequence shown here is derived from an EMBL/GenBank/DDBJ whole genome shotgun (WGS) entry which is preliminary data.</text>
</comment>
<dbReference type="SUPFAM" id="SSF53850">
    <property type="entry name" value="Periplasmic binding protein-like II"/>
    <property type="match status" value="1"/>
</dbReference>
<evidence type="ECO:0000256" key="1">
    <source>
        <dbReference type="ARBA" id="ARBA00009437"/>
    </source>
</evidence>
<dbReference type="SUPFAM" id="SSF46785">
    <property type="entry name" value="Winged helix' DNA-binding domain"/>
    <property type="match status" value="1"/>
</dbReference>
<dbReference type="Proteomes" id="UP001596044">
    <property type="component" value="Unassembled WGS sequence"/>
</dbReference>
<dbReference type="InterPro" id="IPR036390">
    <property type="entry name" value="WH_DNA-bd_sf"/>
</dbReference>
<keyword evidence="4" id="KW-0804">Transcription</keyword>
<evidence type="ECO:0000313" key="7">
    <source>
        <dbReference type="Proteomes" id="UP001596044"/>
    </source>
</evidence>
<dbReference type="PANTHER" id="PTHR30419">
    <property type="entry name" value="HTH-TYPE TRANSCRIPTIONAL REGULATOR YBHD"/>
    <property type="match status" value="1"/>
</dbReference>
<dbReference type="RefSeq" id="WP_270879124.1">
    <property type="nucleotide sequence ID" value="NZ_JAQFVF010000023.1"/>
</dbReference>